<feature type="non-terminal residue" evidence="1">
    <location>
        <position position="1"/>
    </location>
</feature>
<sequence>VSDFEHEFQMAQMNRYLDSKLETIFLMPNEKYFYTSSTLIKQVHLHGERETDLVPPNVLEALCDLRERMTMQED</sequence>
<dbReference type="EMBL" id="UINC01213270">
    <property type="protein sequence ID" value="SVE37963.1"/>
    <property type="molecule type" value="Genomic_DNA"/>
</dbReference>
<evidence type="ECO:0008006" key="2">
    <source>
        <dbReference type="Google" id="ProtNLM"/>
    </source>
</evidence>
<organism evidence="1">
    <name type="scientific">marine metagenome</name>
    <dbReference type="NCBI Taxonomy" id="408172"/>
    <lineage>
        <taxon>unclassified sequences</taxon>
        <taxon>metagenomes</taxon>
        <taxon>ecological metagenomes</taxon>
    </lineage>
</organism>
<evidence type="ECO:0000313" key="1">
    <source>
        <dbReference type="EMBL" id="SVE37963.1"/>
    </source>
</evidence>
<protein>
    <recommendedName>
        <fullName evidence="2">Pantetheine-phosphate adenylyltransferase</fullName>
    </recommendedName>
</protein>
<dbReference type="Gene3D" id="3.40.50.620">
    <property type="entry name" value="HUPs"/>
    <property type="match status" value="1"/>
</dbReference>
<name>A0A383D125_9ZZZZ</name>
<dbReference type="InterPro" id="IPR014729">
    <property type="entry name" value="Rossmann-like_a/b/a_fold"/>
</dbReference>
<dbReference type="SUPFAM" id="SSF52374">
    <property type="entry name" value="Nucleotidylyl transferase"/>
    <property type="match status" value="1"/>
</dbReference>
<reference evidence="1" key="1">
    <citation type="submission" date="2018-05" db="EMBL/GenBank/DDBJ databases">
        <authorList>
            <person name="Lanie J.A."/>
            <person name="Ng W.-L."/>
            <person name="Kazmierczak K.M."/>
            <person name="Andrzejewski T.M."/>
            <person name="Davidsen T.M."/>
            <person name="Wayne K.J."/>
            <person name="Tettelin H."/>
            <person name="Glass J.I."/>
            <person name="Rusch D."/>
            <person name="Podicherti R."/>
            <person name="Tsui H.-C.T."/>
            <person name="Winkler M.E."/>
        </authorList>
    </citation>
    <scope>NUCLEOTIDE SEQUENCE</scope>
</reference>
<dbReference type="AlphaFoldDB" id="A0A383D125"/>
<gene>
    <name evidence="1" type="ORF">METZ01_LOCUS490817</name>
</gene>
<proteinExistence type="predicted"/>
<accession>A0A383D125</accession>